<proteinExistence type="predicted"/>
<evidence type="ECO:0000313" key="2">
    <source>
        <dbReference type="EnsemblPlants" id="KRH07475"/>
    </source>
</evidence>
<protein>
    <submittedName>
        <fullName evidence="1 2">Uncharacterized protein</fullName>
    </submittedName>
</protein>
<dbReference type="AlphaFoldDB" id="A0A0R0FW71"/>
<sequence length="121" mass="13995">MQQTPVNHKTRQNTNQVTPSAREMLSAAQYICICSIIQFIITPVSRKLQKVIIIPSTTPSLPSCANYKCNNPSFKMENKIVCNMQTDNTRQNYRLGHLHRFKRQCMSLKSFLELQTMYSSH</sequence>
<accession>A0A0R0FW71</accession>
<reference evidence="1 2" key="1">
    <citation type="journal article" date="2010" name="Nature">
        <title>Genome sequence of the palaeopolyploid soybean.</title>
        <authorList>
            <person name="Schmutz J."/>
            <person name="Cannon S.B."/>
            <person name="Schlueter J."/>
            <person name="Ma J."/>
            <person name="Mitros T."/>
            <person name="Nelson W."/>
            <person name="Hyten D.L."/>
            <person name="Song Q."/>
            <person name="Thelen J.J."/>
            <person name="Cheng J."/>
            <person name="Xu D."/>
            <person name="Hellsten U."/>
            <person name="May G.D."/>
            <person name="Yu Y."/>
            <person name="Sakurai T."/>
            <person name="Umezawa T."/>
            <person name="Bhattacharyya M.K."/>
            <person name="Sandhu D."/>
            <person name="Valliyodan B."/>
            <person name="Lindquist E."/>
            <person name="Peto M."/>
            <person name="Grant D."/>
            <person name="Shu S."/>
            <person name="Goodstein D."/>
            <person name="Barry K."/>
            <person name="Futrell-Griggs M."/>
            <person name="Abernathy B."/>
            <person name="Du J."/>
            <person name="Tian Z."/>
            <person name="Zhu L."/>
            <person name="Gill N."/>
            <person name="Joshi T."/>
            <person name="Libault M."/>
            <person name="Sethuraman A."/>
            <person name="Zhang X.-C."/>
            <person name="Shinozaki K."/>
            <person name="Nguyen H.T."/>
            <person name="Wing R.A."/>
            <person name="Cregan P."/>
            <person name="Specht J."/>
            <person name="Grimwood J."/>
            <person name="Rokhsar D."/>
            <person name="Stacey G."/>
            <person name="Shoemaker R.C."/>
            <person name="Jackson S.A."/>
        </authorList>
    </citation>
    <scope>NUCLEOTIDE SEQUENCE</scope>
    <source>
        <strain evidence="2">cv. Williams 82</strain>
        <tissue evidence="1">Callus</tissue>
    </source>
</reference>
<evidence type="ECO:0000313" key="1">
    <source>
        <dbReference type="EMBL" id="KRH07475.1"/>
    </source>
</evidence>
<dbReference type="Gramene" id="KRH07475">
    <property type="protein sequence ID" value="KRH07475"/>
    <property type="gene ID" value="GLYMA_16G092000"/>
</dbReference>
<reference evidence="1" key="3">
    <citation type="submission" date="2018-07" db="EMBL/GenBank/DDBJ databases">
        <title>WGS assembly of Glycine max.</title>
        <authorList>
            <person name="Schmutz J."/>
            <person name="Cannon S."/>
            <person name="Schlueter J."/>
            <person name="Ma J."/>
            <person name="Mitros T."/>
            <person name="Nelson W."/>
            <person name="Hyten D."/>
            <person name="Song Q."/>
            <person name="Thelen J."/>
            <person name="Cheng J."/>
            <person name="Xu D."/>
            <person name="Hellsten U."/>
            <person name="May G."/>
            <person name="Yu Y."/>
            <person name="Sakurai T."/>
            <person name="Umezawa T."/>
            <person name="Bhattacharyya M."/>
            <person name="Sandhu D."/>
            <person name="Valliyodan B."/>
            <person name="Lindquist E."/>
            <person name="Peto M."/>
            <person name="Grant D."/>
            <person name="Shu S."/>
            <person name="Goodstein D."/>
            <person name="Barry K."/>
            <person name="Futrell-Griggs M."/>
            <person name="Abernathy B."/>
            <person name="Du J."/>
            <person name="Tian Z."/>
            <person name="Zhu L."/>
            <person name="Gill N."/>
            <person name="Joshi T."/>
            <person name="Libault M."/>
            <person name="Sethuraman A."/>
            <person name="Zhang X."/>
            <person name="Shinozaki K."/>
            <person name="Nguyen H."/>
            <person name="Wing R."/>
            <person name="Cregan P."/>
            <person name="Specht J."/>
            <person name="Grimwood J."/>
            <person name="Rokhsar D."/>
            <person name="Stacey G."/>
            <person name="Shoemaker R."/>
            <person name="Jackson S."/>
        </authorList>
    </citation>
    <scope>NUCLEOTIDE SEQUENCE</scope>
    <source>
        <tissue evidence="1">Callus</tissue>
    </source>
</reference>
<dbReference type="EMBL" id="CM000849">
    <property type="protein sequence ID" value="KRH07475.1"/>
    <property type="molecule type" value="Genomic_DNA"/>
</dbReference>
<dbReference type="EnsemblPlants" id="KRH07475">
    <property type="protein sequence ID" value="KRH07475"/>
    <property type="gene ID" value="GLYMA_16G092000"/>
</dbReference>
<name>A0A0R0FW71_SOYBN</name>
<keyword evidence="3" id="KW-1185">Reference proteome</keyword>
<organism evidence="1">
    <name type="scientific">Glycine max</name>
    <name type="common">Soybean</name>
    <name type="synonym">Glycine hispida</name>
    <dbReference type="NCBI Taxonomy" id="3847"/>
    <lineage>
        <taxon>Eukaryota</taxon>
        <taxon>Viridiplantae</taxon>
        <taxon>Streptophyta</taxon>
        <taxon>Embryophyta</taxon>
        <taxon>Tracheophyta</taxon>
        <taxon>Spermatophyta</taxon>
        <taxon>Magnoliopsida</taxon>
        <taxon>eudicotyledons</taxon>
        <taxon>Gunneridae</taxon>
        <taxon>Pentapetalae</taxon>
        <taxon>rosids</taxon>
        <taxon>fabids</taxon>
        <taxon>Fabales</taxon>
        <taxon>Fabaceae</taxon>
        <taxon>Papilionoideae</taxon>
        <taxon>50 kb inversion clade</taxon>
        <taxon>NPAAA clade</taxon>
        <taxon>indigoferoid/millettioid clade</taxon>
        <taxon>Phaseoleae</taxon>
        <taxon>Glycine</taxon>
        <taxon>Glycine subgen. Soja</taxon>
    </lineage>
</organism>
<evidence type="ECO:0000313" key="3">
    <source>
        <dbReference type="Proteomes" id="UP000008827"/>
    </source>
</evidence>
<dbReference type="PaxDb" id="3847-GLYMA16G13405.1"/>
<dbReference type="Proteomes" id="UP000008827">
    <property type="component" value="Chromosome 16"/>
</dbReference>
<dbReference type="InParanoid" id="A0A0R0FW71"/>
<gene>
    <name evidence="1" type="ORF">GLYMA_16G092000</name>
</gene>
<reference evidence="2" key="2">
    <citation type="submission" date="2018-02" db="UniProtKB">
        <authorList>
            <consortium name="EnsemblPlants"/>
        </authorList>
    </citation>
    <scope>IDENTIFICATION</scope>
    <source>
        <strain evidence="2">Williams 82</strain>
    </source>
</reference>